<sequence>MAQALSNAGHATQGADVDTATLAGYTVTVGLGLAVHAAAGASRKKMDAIGVALVGLSRAFDGQRI</sequence>
<gene>
    <name evidence="1" type="ORF">AWC31_30930</name>
</gene>
<dbReference type="EMBL" id="LQQA01000029">
    <property type="protein sequence ID" value="ORX12406.1"/>
    <property type="molecule type" value="Genomic_DNA"/>
</dbReference>
<evidence type="ECO:0000313" key="2">
    <source>
        <dbReference type="Proteomes" id="UP000193964"/>
    </source>
</evidence>
<protein>
    <submittedName>
        <fullName evidence="1">Uncharacterized protein</fullName>
    </submittedName>
</protein>
<dbReference type="AlphaFoldDB" id="A0A1X2F203"/>
<accession>A0A1X2F203</accession>
<dbReference type="Gene3D" id="1.10.357.10">
    <property type="entry name" value="Tetracycline Repressor, domain 2"/>
    <property type="match status" value="1"/>
</dbReference>
<dbReference type="Proteomes" id="UP000193964">
    <property type="component" value="Unassembled WGS sequence"/>
</dbReference>
<name>A0A1X2F203_9MYCO</name>
<evidence type="ECO:0000313" key="1">
    <source>
        <dbReference type="EMBL" id="ORX12406.1"/>
    </source>
</evidence>
<comment type="caution">
    <text evidence="1">The sequence shown here is derived from an EMBL/GenBank/DDBJ whole genome shotgun (WGS) entry which is preliminary data.</text>
</comment>
<reference evidence="1 2" key="1">
    <citation type="submission" date="2016-01" db="EMBL/GenBank/DDBJ databases">
        <title>The new phylogeny of the genus Mycobacterium.</title>
        <authorList>
            <person name="Tarcisio F."/>
            <person name="Conor M."/>
            <person name="Antonella G."/>
            <person name="Elisabetta G."/>
            <person name="Giulia F.S."/>
            <person name="Sara T."/>
            <person name="Anna F."/>
            <person name="Clotilde B."/>
            <person name="Roberto B."/>
            <person name="Veronica D.S."/>
            <person name="Fabio R."/>
            <person name="Monica P."/>
            <person name="Olivier J."/>
            <person name="Enrico T."/>
            <person name="Nicola S."/>
        </authorList>
    </citation>
    <scope>NUCLEOTIDE SEQUENCE [LARGE SCALE GENOMIC DNA]</scope>
    <source>
        <strain evidence="1 2">ATCC 700010</strain>
    </source>
</reference>
<proteinExistence type="predicted"/>
<organism evidence="1 2">
    <name type="scientific">Mycolicibacterium wolinskyi</name>
    <dbReference type="NCBI Taxonomy" id="59750"/>
    <lineage>
        <taxon>Bacteria</taxon>
        <taxon>Bacillati</taxon>
        <taxon>Actinomycetota</taxon>
        <taxon>Actinomycetes</taxon>
        <taxon>Mycobacteriales</taxon>
        <taxon>Mycobacteriaceae</taxon>
        <taxon>Mycolicibacterium</taxon>
    </lineage>
</organism>